<proteinExistence type="inferred from homology"/>
<evidence type="ECO:0000313" key="11">
    <source>
        <dbReference type="EMBL" id="CAF0742719.1"/>
    </source>
</evidence>
<dbReference type="Gene3D" id="3.40.50.300">
    <property type="entry name" value="P-loop containing nucleotide triphosphate hydrolases"/>
    <property type="match status" value="1"/>
</dbReference>
<evidence type="ECO:0000256" key="5">
    <source>
        <dbReference type="ARBA" id="ARBA00023134"/>
    </source>
</evidence>
<evidence type="ECO:0000256" key="2">
    <source>
        <dbReference type="ARBA" id="ARBA00022475"/>
    </source>
</evidence>
<dbReference type="EMBL" id="CAJNOL010000014">
    <property type="protein sequence ID" value="CAF0744038.1"/>
    <property type="molecule type" value="Genomic_DNA"/>
</dbReference>
<evidence type="ECO:0000256" key="4">
    <source>
        <dbReference type="ARBA" id="ARBA00022741"/>
    </source>
</evidence>
<dbReference type="InterPro" id="IPR052236">
    <property type="entry name" value="Small_GTPase_RasD"/>
</dbReference>
<dbReference type="GO" id="GO:0005886">
    <property type="term" value="C:plasma membrane"/>
    <property type="evidence" value="ECO:0007669"/>
    <property type="project" value="UniProtKB-SubCell"/>
</dbReference>
<comment type="subcellular location">
    <subcellularLocation>
        <location evidence="1">Cell membrane</location>
        <topology evidence="1">Lipid-anchor</topology>
    </subcellularLocation>
</comment>
<evidence type="ECO:0000256" key="3">
    <source>
        <dbReference type="ARBA" id="ARBA00022481"/>
    </source>
</evidence>
<organism evidence="13 14">
    <name type="scientific">Rotaria sordida</name>
    <dbReference type="NCBI Taxonomy" id="392033"/>
    <lineage>
        <taxon>Eukaryota</taxon>
        <taxon>Metazoa</taxon>
        <taxon>Spiralia</taxon>
        <taxon>Gnathifera</taxon>
        <taxon>Rotifera</taxon>
        <taxon>Eurotatoria</taxon>
        <taxon>Bdelloidea</taxon>
        <taxon>Philodinida</taxon>
        <taxon>Philodinidae</taxon>
        <taxon>Rotaria</taxon>
    </lineage>
</organism>
<comment type="caution">
    <text evidence="13">The sequence shown here is derived from an EMBL/GenBank/DDBJ whole genome shotgun (WGS) entry which is preliminary data.</text>
</comment>
<dbReference type="PROSITE" id="PS51421">
    <property type="entry name" value="RAS"/>
    <property type="match status" value="1"/>
</dbReference>
<evidence type="ECO:0000313" key="15">
    <source>
        <dbReference type="Proteomes" id="UP000663870"/>
    </source>
</evidence>
<protein>
    <submittedName>
        <fullName evidence="13">Uncharacterized protein</fullName>
    </submittedName>
</protein>
<name>A0A813NW70_9BILA</name>
<evidence type="ECO:0000256" key="10">
    <source>
        <dbReference type="SAM" id="MobiDB-lite"/>
    </source>
</evidence>
<keyword evidence="4" id="KW-0547">Nucleotide-binding</keyword>
<keyword evidence="6" id="KW-0472">Membrane</keyword>
<dbReference type="SMART" id="SM00174">
    <property type="entry name" value="RHO"/>
    <property type="match status" value="1"/>
</dbReference>
<feature type="compositionally biased region" description="Basic residues" evidence="10">
    <location>
        <begin position="250"/>
        <end position="261"/>
    </location>
</feature>
<keyword evidence="2" id="KW-1003">Cell membrane</keyword>
<evidence type="ECO:0000256" key="9">
    <source>
        <dbReference type="ARBA" id="ARBA00038061"/>
    </source>
</evidence>
<dbReference type="AlphaFoldDB" id="A0A813NW70"/>
<keyword evidence="7" id="KW-0449">Lipoprotein</keyword>
<dbReference type="Proteomes" id="UP000663854">
    <property type="component" value="Unassembled WGS sequence"/>
</dbReference>
<keyword evidence="3" id="KW-0488">Methylation</keyword>
<dbReference type="GO" id="GO:0003924">
    <property type="term" value="F:GTPase activity"/>
    <property type="evidence" value="ECO:0007669"/>
    <property type="project" value="InterPro"/>
</dbReference>
<keyword evidence="8" id="KW-0636">Prenylation</keyword>
<gene>
    <name evidence="11" type="ORF">JXQ802_LOCUS1222</name>
    <name evidence="12" type="ORF">JXQ802_LOCUS1298</name>
    <name evidence="13" type="ORF">PYM288_LOCUS1795</name>
</gene>
<evidence type="ECO:0000256" key="1">
    <source>
        <dbReference type="ARBA" id="ARBA00004193"/>
    </source>
</evidence>
<reference evidence="13" key="1">
    <citation type="submission" date="2021-02" db="EMBL/GenBank/DDBJ databases">
        <authorList>
            <person name="Nowell W R."/>
        </authorList>
    </citation>
    <scope>NUCLEOTIDE SEQUENCE</scope>
</reference>
<evidence type="ECO:0000313" key="14">
    <source>
        <dbReference type="Proteomes" id="UP000663854"/>
    </source>
</evidence>
<keyword evidence="15" id="KW-1185">Reference proteome</keyword>
<evidence type="ECO:0000256" key="6">
    <source>
        <dbReference type="ARBA" id="ARBA00023136"/>
    </source>
</evidence>
<dbReference type="EMBL" id="CAJNOL010000013">
    <property type="protein sequence ID" value="CAF0742719.1"/>
    <property type="molecule type" value="Genomic_DNA"/>
</dbReference>
<dbReference type="SUPFAM" id="SSF52540">
    <property type="entry name" value="P-loop containing nucleoside triphosphate hydrolases"/>
    <property type="match status" value="1"/>
</dbReference>
<dbReference type="EMBL" id="CAJNOH010000010">
    <property type="protein sequence ID" value="CAF0745443.1"/>
    <property type="molecule type" value="Genomic_DNA"/>
</dbReference>
<dbReference type="Proteomes" id="UP000663870">
    <property type="component" value="Unassembled WGS sequence"/>
</dbReference>
<dbReference type="InterPro" id="IPR005225">
    <property type="entry name" value="Small_GTP-bd"/>
</dbReference>
<dbReference type="SMART" id="SM00175">
    <property type="entry name" value="RAB"/>
    <property type="match status" value="1"/>
</dbReference>
<feature type="region of interest" description="Disordered" evidence="10">
    <location>
        <begin position="235"/>
        <end position="278"/>
    </location>
</feature>
<evidence type="ECO:0000256" key="8">
    <source>
        <dbReference type="ARBA" id="ARBA00023289"/>
    </source>
</evidence>
<accession>A0A813NW70</accession>
<dbReference type="SMART" id="SM00173">
    <property type="entry name" value="RAS"/>
    <property type="match status" value="1"/>
</dbReference>
<dbReference type="InterPro" id="IPR001806">
    <property type="entry name" value="Small_GTPase"/>
</dbReference>
<dbReference type="Pfam" id="PF00071">
    <property type="entry name" value="Ras"/>
    <property type="match status" value="1"/>
</dbReference>
<keyword evidence="5" id="KW-0342">GTP-binding</keyword>
<dbReference type="PANTHER" id="PTHR46149">
    <property type="entry name" value="MIP08469P"/>
    <property type="match status" value="1"/>
</dbReference>
<dbReference type="InterPro" id="IPR027417">
    <property type="entry name" value="P-loop_NTPase"/>
</dbReference>
<dbReference type="NCBIfam" id="TIGR00231">
    <property type="entry name" value="small_GTP"/>
    <property type="match status" value="1"/>
</dbReference>
<dbReference type="PROSITE" id="PS51419">
    <property type="entry name" value="RAB"/>
    <property type="match status" value="1"/>
</dbReference>
<evidence type="ECO:0000256" key="7">
    <source>
        <dbReference type="ARBA" id="ARBA00023288"/>
    </source>
</evidence>
<sequence>MNSIFNEKKPILLNGSSNKSIKDLYSPATSFNSSKPFPIIMVDQDTRYRLVLLGASRTGKSSIINMFLNGKFLDTYKETVEDLHYREFTIDDKTIKVDILDTAGNMEFPAMRRLSIATSHAFILVYSVDSMPAFDEVRCIIKQIKEQRTNYAEIPIVIVGNKTDRTGIREVEEHHVRTMLNELGPLHCRFVECTALDRASIIDIFLKLLSLVQLSAARQLSPILRRKVSERLKKKEFDDKTENSCNRSRSLIRRTSMKKRGPSSNDKHSSKTPDCLMS</sequence>
<comment type="similarity">
    <text evidence="9">Belongs to the small GTPase superfamily. RasD family.</text>
</comment>
<dbReference type="PANTHER" id="PTHR46149:SF7">
    <property type="entry name" value="GTP-BINDING PROTEIN DI-RAS2"/>
    <property type="match status" value="1"/>
</dbReference>
<dbReference type="FunFam" id="3.40.50.300:FF:000475">
    <property type="entry name" value="GTP-binding protein Rhes"/>
    <property type="match status" value="1"/>
</dbReference>
<evidence type="ECO:0000313" key="12">
    <source>
        <dbReference type="EMBL" id="CAF0744038.1"/>
    </source>
</evidence>
<dbReference type="PRINTS" id="PR00449">
    <property type="entry name" value="RASTRNSFRMNG"/>
</dbReference>
<dbReference type="GO" id="GO:0005525">
    <property type="term" value="F:GTP binding"/>
    <property type="evidence" value="ECO:0007669"/>
    <property type="project" value="UniProtKB-KW"/>
</dbReference>
<evidence type="ECO:0000313" key="13">
    <source>
        <dbReference type="EMBL" id="CAF0745443.1"/>
    </source>
</evidence>